<proteinExistence type="predicted"/>
<protein>
    <submittedName>
        <fullName evidence="1">Transcriptional regulator, CheY-like</fullName>
    </submittedName>
</protein>
<comment type="caution">
    <text evidence="1">The sequence shown here is derived from an EMBL/GenBank/DDBJ whole genome shotgun (WGS) entry which is preliminary data.</text>
</comment>
<reference evidence="1 2" key="1">
    <citation type="submission" date="2021-02" db="EMBL/GenBank/DDBJ databases">
        <authorList>
            <person name="Han P."/>
        </authorList>
    </citation>
    <scope>NUCLEOTIDE SEQUENCE [LARGE SCALE GENOMIC DNA]</scope>
    <source>
        <strain evidence="1">Candidatus Nitrospira sp. ZN2</strain>
    </source>
</reference>
<dbReference type="RefSeq" id="WP_213041664.1">
    <property type="nucleotide sequence ID" value="NZ_CAJNBJ010000002.1"/>
</dbReference>
<dbReference type="EMBL" id="CAJNBJ010000002">
    <property type="protein sequence ID" value="CAE6730011.1"/>
    <property type="molecule type" value="Genomic_DNA"/>
</dbReference>
<accession>A0ABM8R2Y0</accession>
<keyword evidence="2" id="KW-1185">Reference proteome</keyword>
<dbReference type="InterPro" id="IPR011006">
    <property type="entry name" value="CheY-like_superfamily"/>
</dbReference>
<dbReference type="Proteomes" id="UP000675880">
    <property type="component" value="Unassembled WGS sequence"/>
</dbReference>
<evidence type="ECO:0000313" key="2">
    <source>
        <dbReference type="Proteomes" id="UP000675880"/>
    </source>
</evidence>
<organism evidence="1 2">
    <name type="scientific">Nitrospira defluvii</name>
    <dbReference type="NCBI Taxonomy" id="330214"/>
    <lineage>
        <taxon>Bacteria</taxon>
        <taxon>Pseudomonadati</taxon>
        <taxon>Nitrospirota</taxon>
        <taxon>Nitrospiria</taxon>
        <taxon>Nitrospirales</taxon>
        <taxon>Nitrospiraceae</taxon>
        <taxon>Nitrospira</taxon>
    </lineage>
</organism>
<gene>
    <name evidence="1" type="ORF">NSPZN2_100313</name>
</gene>
<name>A0ABM8R2Y0_9BACT</name>
<evidence type="ECO:0000313" key="1">
    <source>
        <dbReference type="EMBL" id="CAE6730011.1"/>
    </source>
</evidence>
<dbReference type="SUPFAM" id="SSF52172">
    <property type="entry name" value="CheY-like"/>
    <property type="match status" value="1"/>
</dbReference>
<sequence length="129" mass="13911">MVQPNGRHGVRVGKRPTVAVVYDDVTKGYRCADWLALHGYQATMTSTVHPLEQSLKELRPDLIVVGFSSASTPLQATVPRLKMTCPQVPIIAMMERSIAKGVGSAPAFAKAFGADVFMCDSLDPPETIP</sequence>